<name>D7FV47_ECTSI</name>
<feature type="transmembrane region" description="Helical" evidence="1">
    <location>
        <begin position="33"/>
        <end position="51"/>
    </location>
</feature>
<dbReference type="EMBL" id="FN648472">
    <property type="protein sequence ID" value="CBJ31853.1"/>
    <property type="molecule type" value="Genomic_DNA"/>
</dbReference>
<gene>
    <name evidence="2" type="ORF">Esi_0287_0034</name>
</gene>
<dbReference type="Proteomes" id="UP000002630">
    <property type="component" value="Linkage Group LG26"/>
</dbReference>
<keyword evidence="1" id="KW-1133">Transmembrane helix</keyword>
<protein>
    <submittedName>
        <fullName evidence="2">Uncharacterized protein</fullName>
    </submittedName>
</protein>
<dbReference type="GO" id="GO:0031464">
    <property type="term" value="C:Cul4A-RING E3 ubiquitin ligase complex"/>
    <property type="evidence" value="ECO:0007669"/>
    <property type="project" value="TreeGrafter"/>
</dbReference>
<sequence>MVASATSAVMILYTSFTATTSFMVFGLLEEDYAIALFVVGLAATAVGQVVVNHLVKKYKRTSFIVLSIGAVVALSAVMMGGHSLYNFMFPNPDEEGGGGFCSVGE</sequence>
<evidence type="ECO:0000313" key="2">
    <source>
        <dbReference type="EMBL" id="CBJ31853.1"/>
    </source>
</evidence>
<dbReference type="EMBL" id="FN649751">
    <property type="protein sequence ID" value="CBJ31853.1"/>
    <property type="molecule type" value="Genomic_DNA"/>
</dbReference>
<dbReference type="AlphaFoldDB" id="D7FV47"/>
<reference evidence="2 3" key="1">
    <citation type="journal article" date="2010" name="Nature">
        <title>The Ectocarpus genome and the independent evolution of multicellularity in brown algae.</title>
        <authorList>
            <person name="Cock J.M."/>
            <person name="Sterck L."/>
            <person name="Rouze P."/>
            <person name="Scornet D."/>
            <person name="Allen A.E."/>
            <person name="Amoutzias G."/>
            <person name="Anthouard V."/>
            <person name="Artiguenave F."/>
            <person name="Aury J.M."/>
            <person name="Badger J.H."/>
            <person name="Beszteri B."/>
            <person name="Billiau K."/>
            <person name="Bonnet E."/>
            <person name="Bothwell J.H."/>
            <person name="Bowler C."/>
            <person name="Boyen C."/>
            <person name="Brownlee C."/>
            <person name="Carrano C.J."/>
            <person name="Charrier B."/>
            <person name="Cho G.Y."/>
            <person name="Coelho S.M."/>
            <person name="Collen J."/>
            <person name="Corre E."/>
            <person name="Da Silva C."/>
            <person name="Delage L."/>
            <person name="Delaroque N."/>
            <person name="Dittami S.M."/>
            <person name="Doulbeau S."/>
            <person name="Elias M."/>
            <person name="Farnham G."/>
            <person name="Gachon C.M."/>
            <person name="Gschloessl B."/>
            <person name="Heesch S."/>
            <person name="Jabbari K."/>
            <person name="Jubin C."/>
            <person name="Kawai H."/>
            <person name="Kimura K."/>
            <person name="Kloareg B."/>
            <person name="Kupper F.C."/>
            <person name="Lang D."/>
            <person name="Le Bail A."/>
            <person name="Leblanc C."/>
            <person name="Lerouge P."/>
            <person name="Lohr M."/>
            <person name="Lopez P.J."/>
            <person name="Martens C."/>
            <person name="Maumus F."/>
            <person name="Michel G."/>
            <person name="Miranda-Saavedra D."/>
            <person name="Morales J."/>
            <person name="Moreau H."/>
            <person name="Motomura T."/>
            <person name="Nagasato C."/>
            <person name="Napoli C.A."/>
            <person name="Nelson D.R."/>
            <person name="Nyvall-Collen P."/>
            <person name="Peters A.F."/>
            <person name="Pommier C."/>
            <person name="Potin P."/>
            <person name="Poulain J."/>
            <person name="Quesneville H."/>
            <person name="Read B."/>
            <person name="Rensing S.A."/>
            <person name="Ritter A."/>
            <person name="Rousvoal S."/>
            <person name="Samanta M."/>
            <person name="Samson G."/>
            <person name="Schroeder D.C."/>
            <person name="Segurens B."/>
            <person name="Strittmatter M."/>
            <person name="Tonon T."/>
            <person name="Tregear J.W."/>
            <person name="Valentin K."/>
            <person name="von Dassow P."/>
            <person name="Yamagishi T."/>
            <person name="Van de Peer Y."/>
            <person name="Wincker P."/>
        </authorList>
    </citation>
    <scope>NUCLEOTIDE SEQUENCE [LARGE SCALE GENOMIC DNA]</scope>
    <source>
        <strain evidence="3">Ec32 / CCAP1310/4</strain>
    </source>
</reference>
<keyword evidence="1" id="KW-0812">Transmembrane</keyword>
<dbReference type="PANTHER" id="PTHR14255">
    <property type="entry name" value="CEREBLON"/>
    <property type="match status" value="1"/>
</dbReference>
<keyword evidence="1" id="KW-0472">Membrane</keyword>
<proteinExistence type="predicted"/>
<evidence type="ECO:0000313" key="3">
    <source>
        <dbReference type="Proteomes" id="UP000002630"/>
    </source>
</evidence>
<dbReference type="InParanoid" id="D7FV47"/>
<keyword evidence="3" id="KW-1185">Reference proteome</keyword>
<dbReference type="PANTHER" id="PTHR14255:SF3">
    <property type="entry name" value="SULFITE EXPORTER TAUE_SAFE FAMILY PROTEIN 5-RELATED"/>
    <property type="match status" value="1"/>
</dbReference>
<evidence type="ECO:0000256" key="1">
    <source>
        <dbReference type="SAM" id="Phobius"/>
    </source>
</evidence>
<dbReference type="GO" id="GO:0016567">
    <property type="term" value="P:protein ubiquitination"/>
    <property type="evidence" value="ECO:0007669"/>
    <property type="project" value="TreeGrafter"/>
</dbReference>
<accession>D7FV47</accession>
<feature type="transmembrane region" description="Helical" evidence="1">
    <location>
        <begin position="63"/>
        <end position="85"/>
    </location>
</feature>
<dbReference type="OrthoDB" id="48077at2759"/>
<organism evidence="2 3">
    <name type="scientific">Ectocarpus siliculosus</name>
    <name type="common">Brown alga</name>
    <name type="synonym">Conferva siliculosa</name>
    <dbReference type="NCBI Taxonomy" id="2880"/>
    <lineage>
        <taxon>Eukaryota</taxon>
        <taxon>Sar</taxon>
        <taxon>Stramenopiles</taxon>
        <taxon>Ochrophyta</taxon>
        <taxon>PX clade</taxon>
        <taxon>Phaeophyceae</taxon>
        <taxon>Ectocarpales</taxon>
        <taxon>Ectocarpaceae</taxon>
        <taxon>Ectocarpus</taxon>
    </lineage>
</organism>